<keyword evidence="4" id="KW-1185">Reference proteome</keyword>
<feature type="region of interest" description="Disordered" evidence="1">
    <location>
        <begin position="167"/>
        <end position="194"/>
    </location>
</feature>
<evidence type="ECO:0000313" key="3">
    <source>
        <dbReference type="EMBL" id="KAJ8422883.1"/>
    </source>
</evidence>
<keyword evidence="2" id="KW-0812">Transmembrane</keyword>
<evidence type="ECO:0000256" key="1">
    <source>
        <dbReference type="SAM" id="MobiDB-lite"/>
    </source>
</evidence>
<feature type="transmembrane region" description="Helical" evidence="2">
    <location>
        <begin position="76"/>
        <end position="104"/>
    </location>
</feature>
<dbReference type="OrthoDB" id="2919534at2759"/>
<evidence type="ECO:0000313" key="4">
    <source>
        <dbReference type="Proteomes" id="UP001153076"/>
    </source>
</evidence>
<dbReference type="EMBL" id="JAKOGI010002118">
    <property type="protein sequence ID" value="KAJ8422883.1"/>
    <property type="molecule type" value="Genomic_DNA"/>
</dbReference>
<proteinExistence type="predicted"/>
<gene>
    <name evidence="3" type="ORF">Cgig2_027366</name>
</gene>
<protein>
    <submittedName>
        <fullName evidence="3">Uncharacterized protein</fullName>
    </submittedName>
</protein>
<feature type="transmembrane region" description="Helical" evidence="2">
    <location>
        <begin position="38"/>
        <end position="56"/>
    </location>
</feature>
<reference evidence="3" key="1">
    <citation type="submission" date="2022-04" db="EMBL/GenBank/DDBJ databases">
        <title>Carnegiea gigantea Genome sequencing and assembly v2.</title>
        <authorList>
            <person name="Copetti D."/>
            <person name="Sanderson M.J."/>
            <person name="Burquez A."/>
            <person name="Wojciechowski M.F."/>
        </authorList>
    </citation>
    <scope>NUCLEOTIDE SEQUENCE</scope>
    <source>
        <strain evidence="3">SGP5-SGP5p</strain>
        <tissue evidence="3">Aerial part</tissue>
    </source>
</reference>
<sequence length="194" mass="21317">MANPILGIGGQEVNPTGMIRLPARFGDKSKFKSLEVDFLVVDVPIAYSVIIGWPTFHRMKAIEAKTGINKIGGRGLYVGLSAVLALFLLRCTGLSFQGIGGLVLSSFTLRRRRDKLHLLGIAAFRSSLLTLIHKVPLDMPTASHSVFDIERRLPPAAGTLQRPLPLWRRHRPWPSPPRRPLGGLKPQGPLGPRI</sequence>
<dbReference type="Proteomes" id="UP001153076">
    <property type="component" value="Unassembled WGS sequence"/>
</dbReference>
<evidence type="ECO:0000256" key="2">
    <source>
        <dbReference type="SAM" id="Phobius"/>
    </source>
</evidence>
<name>A0A9Q1JKY1_9CARY</name>
<keyword evidence="2" id="KW-0472">Membrane</keyword>
<keyword evidence="2" id="KW-1133">Transmembrane helix</keyword>
<comment type="caution">
    <text evidence="3">The sequence shown here is derived from an EMBL/GenBank/DDBJ whole genome shotgun (WGS) entry which is preliminary data.</text>
</comment>
<feature type="compositionally biased region" description="Low complexity" evidence="1">
    <location>
        <begin position="180"/>
        <end position="194"/>
    </location>
</feature>
<accession>A0A9Q1JKY1</accession>
<organism evidence="3 4">
    <name type="scientific">Carnegiea gigantea</name>
    <dbReference type="NCBI Taxonomy" id="171969"/>
    <lineage>
        <taxon>Eukaryota</taxon>
        <taxon>Viridiplantae</taxon>
        <taxon>Streptophyta</taxon>
        <taxon>Embryophyta</taxon>
        <taxon>Tracheophyta</taxon>
        <taxon>Spermatophyta</taxon>
        <taxon>Magnoliopsida</taxon>
        <taxon>eudicotyledons</taxon>
        <taxon>Gunneridae</taxon>
        <taxon>Pentapetalae</taxon>
        <taxon>Caryophyllales</taxon>
        <taxon>Cactineae</taxon>
        <taxon>Cactaceae</taxon>
        <taxon>Cactoideae</taxon>
        <taxon>Echinocereeae</taxon>
        <taxon>Carnegiea</taxon>
    </lineage>
</organism>
<dbReference type="AlphaFoldDB" id="A0A9Q1JKY1"/>